<keyword evidence="4 6" id="KW-1133">Transmembrane helix</keyword>
<evidence type="ECO:0000256" key="3">
    <source>
        <dbReference type="ARBA" id="ARBA00022692"/>
    </source>
</evidence>
<feature type="transmembrane region" description="Helical" evidence="6">
    <location>
        <begin position="102"/>
        <end position="119"/>
    </location>
</feature>
<keyword evidence="5 6" id="KW-0472">Membrane</keyword>
<dbReference type="EMBL" id="JANIGO010000004">
    <property type="protein sequence ID" value="MCQ8897248.1"/>
    <property type="molecule type" value="Genomic_DNA"/>
</dbReference>
<evidence type="ECO:0000256" key="6">
    <source>
        <dbReference type="SAM" id="Phobius"/>
    </source>
</evidence>
<dbReference type="PANTHER" id="PTHR10057:SF0">
    <property type="entry name" value="TRANSLOCATOR PROTEIN"/>
    <property type="match status" value="1"/>
</dbReference>
<reference evidence="7 8" key="1">
    <citation type="submission" date="2022-07" db="EMBL/GenBank/DDBJ databases">
        <authorList>
            <person name="Xamxidin M."/>
            <person name="Wu M."/>
        </authorList>
    </citation>
    <scope>NUCLEOTIDE SEQUENCE [LARGE SCALE GENOMIC DNA]</scope>
    <source>
        <strain evidence="7 8">NBRC 111650</strain>
    </source>
</reference>
<evidence type="ECO:0000256" key="2">
    <source>
        <dbReference type="ARBA" id="ARBA00007524"/>
    </source>
</evidence>
<comment type="caution">
    <text evidence="7">The sequence shown here is derived from an EMBL/GenBank/DDBJ whole genome shotgun (WGS) entry which is preliminary data.</text>
</comment>
<dbReference type="PANTHER" id="PTHR10057">
    <property type="entry name" value="PERIPHERAL-TYPE BENZODIAZEPINE RECEPTOR"/>
    <property type="match status" value="1"/>
</dbReference>
<evidence type="ECO:0000313" key="7">
    <source>
        <dbReference type="EMBL" id="MCQ8897248.1"/>
    </source>
</evidence>
<dbReference type="CDD" id="cd15904">
    <property type="entry name" value="TSPO_MBR"/>
    <property type="match status" value="1"/>
</dbReference>
<accession>A0ABT1WK03</accession>
<feature type="transmembrane region" description="Helical" evidence="6">
    <location>
        <begin position="78"/>
        <end position="96"/>
    </location>
</feature>
<organism evidence="7 8">
    <name type="scientific">Limnobacter humi</name>
    <dbReference type="NCBI Taxonomy" id="1778671"/>
    <lineage>
        <taxon>Bacteria</taxon>
        <taxon>Pseudomonadati</taxon>
        <taxon>Pseudomonadota</taxon>
        <taxon>Betaproteobacteria</taxon>
        <taxon>Burkholderiales</taxon>
        <taxon>Burkholderiaceae</taxon>
        <taxon>Limnobacter</taxon>
    </lineage>
</organism>
<dbReference type="InterPro" id="IPR004307">
    <property type="entry name" value="TspO_MBR"/>
</dbReference>
<evidence type="ECO:0000256" key="1">
    <source>
        <dbReference type="ARBA" id="ARBA00004141"/>
    </source>
</evidence>
<gene>
    <name evidence="7" type="ORF">NQT62_12465</name>
</gene>
<name>A0ABT1WK03_9BURK</name>
<dbReference type="Proteomes" id="UP001204142">
    <property type="component" value="Unassembled WGS sequence"/>
</dbReference>
<dbReference type="Pfam" id="PF03073">
    <property type="entry name" value="TspO_MBR"/>
    <property type="match status" value="1"/>
</dbReference>
<protein>
    <submittedName>
        <fullName evidence="7">Tryptophan-rich sensory protein</fullName>
    </submittedName>
</protein>
<sequence>MKNLIGLVVWLAVTLGVGALGAVASVNAASFYANLVRPEWSPPGWLFGPVWTTLYILMAVSVWLVWKQNPSARRTGALEWFVAQLLVNGLWSWLFFAWNMGLWAFVDVALLVLMIGCTVRSFWALNKTASLLLLPYWAWVIFASALTWSVWRANPGVLG</sequence>
<evidence type="ECO:0000256" key="5">
    <source>
        <dbReference type="ARBA" id="ARBA00023136"/>
    </source>
</evidence>
<dbReference type="InterPro" id="IPR038330">
    <property type="entry name" value="TspO/MBR-related_sf"/>
</dbReference>
<evidence type="ECO:0000313" key="8">
    <source>
        <dbReference type="Proteomes" id="UP001204142"/>
    </source>
</evidence>
<dbReference type="RefSeq" id="WP_256765046.1">
    <property type="nucleotide sequence ID" value="NZ_JANIGO010000004.1"/>
</dbReference>
<feature type="transmembrane region" description="Helical" evidence="6">
    <location>
        <begin position="44"/>
        <end position="66"/>
    </location>
</feature>
<dbReference type="PIRSF" id="PIRSF005859">
    <property type="entry name" value="PBR"/>
    <property type="match status" value="1"/>
</dbReference>
<comment type="subcellular location">
    <subcellularLocation>
        <location evidence="1">Membrane</location>
        <topology evidence="1">Multi-pass membrane protein</topology>
    </subcellularLocation>
</comment>
<feature type="transmembrane region" description="Helical" evidence="6">
    <location>
        <begin position="131"/>
        <end position="151"/>
    </location>
</feature>
<keyword evidence="8" id="KW-1185">Reference proteome</keyword>
<comment type="similarity">
    <text evidence="2">Belongs to the TspO/BZRP family.</text>
</comment>
<keyword evidence="3 6" id="KW-0812">Transmembrane</keyword>
<proteinExistence type="inferred from homology"/>
<evidence type="ECO:0000256" key="4">
    <source>
        <dbReference type="ARBA" id="ARBA00022989"/>
    </source>
</evidence>
<dbReference type="Gene3D" id="1.20.1260.100">
    <property type="entry name" value="TspO/MBR protein"/>
    <property type="match status" value="1"/>
</dbReference>